<organism evidence="2 3">
    <name type="scientific">Triticum urartu</name>
    <name type="common">Red wild einkorn</name>
    <name type="synonym">Crithodium urartu</name>
    <dbReference type="NCBI Taxonomy" id="4572"/>
    <lineage>
        <taxon>Eukaryota</taxon>
        <taxon>Viridiplantae</taxon>
        <taxon>Streptophyta</taxon>
        <taxon>Embryophyta</taxon>
        <taxon>Tracheophyta</taxon>
        <taxon>Spermatophyta</taxon>
        <taxon>Magnoliopsida</taxon>
        <taxon>Liliopsida</taxon>
        <taxon>Poales</taxon>
        <taxon>Poaceae</taxon>
        <taxon>BOP clade</taxon>
        <taxon>Pooideae</taxon>
        <taxon>Triticodae</taxon>
        <taxon>Triticeae</taxon>
        <taxon>Triticinae</taxon>
        <taxon>Triticum</taxon>
    </lineage>
</organism>
<proteinExistence type="predicted"/>
<keyword evidence="1" id="KW-0812">Transmembrane</keyword>
<keyword evidence="1" id="KW-0472">Membrane</keyword>
<evidence type="ECO:0000256" key="1">
    <source>
        <dbReference type="SAM" id="Phobius"/>
    </source>
</evidence>
<evidence type="ECO:0000313" key="2">
    <source>
        <dbReference type="EnsemblPlants" id="TuG1812G0700001952.01.T01.cds270416"/>
    </source>
</evidence>
<dbReference type="Gramene" id="TuG1812G0700001952.01.T01">
    <property type="protein sequence ID" value="TuG1812G0700001952.01.T01.cds270416"/>
    <property type="gene ID" value="TuG1812G0700001952.01"/>
</dbReference>
<reference evidence="2" key="2">
    <citation type="submission" date="2018-03" db="EMBL/GenBank/DDBJ databases">
        <title>The Triticum urartu genome reveals the dynamic nature of wheat genome evolution.</title>
        <authorList>
            <person name="Ling H."/>
            <person name="Ma B."/>
            <person name="Shi X."/>
            <person name="Liu H."/>
            <person name="Dong L."/>
            <person name="Sun H."/>
            <person name="Cao Y."/>
            <person name="Gao Q."/>
            <person name="Zheng S."/>
            <person name="Li Y."/>
            <person name="Yu Y."/>
            <person name="Du H."/>
            <person name="Qi M."/>
            <person name="Li Y."/>
            <person name="Yu H."/>
            <person name="Cui Y."/>
            <person name="Wang N."/>
            <person name="Chen C."/>
            <person name="Wu H."/>
            <person name="Zhao Y."/>
            <person name="Zhang J."/>
            <person name="Li Y."/>
            <person name="Zhou W."/>
            <person name="Zhang B."/>
            <person name="Hu W."/>
            <person name="Eijk M."/>
            <person name="Tang J."/>
            <person name="Witsenboer H."/>
            <person name="Zhao S."/>
            <person name="Li Z."/>
            <person name="Zhang A."/>
            <person name="Wang D."/>
            <person name="Liang C."/>
        </authorList>
    </citation>
    <scope>NUCLEOTIDE SEQUENCE [LARGE SCALE GENOMIC DNA]</scope>
    <source>
        <strain evidence="2">cv. G1812</strain>
    </source>
</reference>
<reference evidence="2" key="3">
    <citation type="submission" date="2022-06" db="UniProtKB">
        <authorList>
            <consortium name="EnsemblPlants"/>
        </authorList>
    </citation>
    <scope>IDENTIFICATION</scope>
</reference>
<dbReference type="AlphaFoldDB" id="A0A8R7R2Q7"/>
<sequence>LSEGFHLYLVRAIDNFGQRGRDALEVVVAEQANSVRRKRLHLSGNGKDGIRGTAVAFAWLAACHACLGSAAAGASAAKRRG</sequence>
<feature type="transmembrane region" description="Helical" evidence="1">
    <location>
        <begin position="56"/>
        <end position="77"/>
    </location>
</feature>
<dbReference type="EnsemblPlants" id="TuG1812G0700001952.01.T01">
    <property type="protein sequence ID" value="TuG1812G0700001952.01.T01.cds270416"/>
    <property type="gene ID" value="TuG1812G0700001952.01"/>
</dbReference>
<reference evidence="3" key="1">
    <citation type="journal article" date="2013" name="Nature">
        <title>Draft genome of the wheat A-genome progenitor Triticum urartu.</title>
        <authorList>
            <person name="Ling H.Q."/>
            <person name="Zhao S."/>
            <person name="Liu D."/>
            <person name="Wang J."/>
            <person name="Sun H."/>
            <person name="Zhang C."/>
            <person name="Fan H."/>
            <person name="Li D."/>
            <person name="Dong L."/>
            <person name="Tao Y."/>
            <person name="Gao C."/>
            <person name="Wu H."/>
            <person name="Li Y."/>
            <person name="Cui Y."/>
            <person name="Guo X."/>
            <person name="Zheng S."/>
            <person name="Wang B."/>
            <person name="Yu K."/>
            <person name="Liang Q."/>
            <person name="Yang W."/>
            <person name="Lou X."/>
            <person name="Chen J."/>
            <person name="Feng M."/>
            <person name="Jian J."/>
            <person name="Zhang X."/>
            <person name="Luo G."/>
            <person name="Jiang Y."/>
            <person name="Liu J."/>
            <person name="Wang Z."/>
            <person name="Sha Y."/>
            <person name="Zhang B."/>
            <person name="Wu H."/>
            <person name="Tang D."/>
            <person name="Shen Q."/>
            <person name="Xue P."/>
            <person name="Zou S."/>
            <person name="Wang X."/>
            <person name="Liu X."/>
            <person name="Wang F."/>
            <person name="Yang Y."/>
            <person name="An X."/>
            <person name="Dong Z."/>
            <person name="Zhang K."/>
            <person name="Zhang X."/>
            <person name="Luo M.C."/>
            <person name="Dvorak J."/>
            <person name="Tong Y."/>
            <person name="Wang J."/>
            <person name="Yang H."/>
            <person name="Li Z."/>
            <person name="Wang D."/>
            <person name="Zhang A."/>
            <person name="Wang J."/>
        </authorList>
    </citation>
    <scope>NUCLEOTIDE SEQUENCE</scope>
    <source>
        <strain evidence="3">cv. G1812</strain>
    </source>
</reference>
<dbReference type="Proteomes" id="UP000015106">
    <property type="component" value="Chromosome 7"/>
</dbReference>
<keyword evidence="3" id="KW-1185">Reference proteome</keyword>
<keyword evidence="1" id="KW-1133">Transmembrane helix</keyword>
<name>A0A8R7R2Q7_TRIUA</name>
<protein>
    <submittedName>
        <fullName evidence="2">Uncharacterized protein</fullName>
    </submittedName>
</protein>
<evidence type="ECO:0000313" key="3">
    <source>
        <dbReference type="Proteomes" id="UP000015106"/>
    </source>
</evidence>
<accession>A0A8R7R2Q7</accession>